<gene>
    <name evidence="1" type="ORF">SAMN02910315_00511</name>
</gene>
<dbReference type="EMBL" id="FMXB01000003">
    <property type="protein sequence ID" value="SDA43210.1"/>
    <property type="molecule type" value="Genomic_DNA"/>
</dbReference>
<proteinExistence type="predicted"/>
<organism evidence="1 2">
    <name type="scientific">Methanobrevibacter millerae</name>
    <dbReference type="NCBI Taxonomy" id="230361"/>
    <lineage>
        <taxon>Archaea</taxon>
        <taxon>Methanobacteriati</taxon>
        <taxon>Methanobacteriota</taxon>
        <taxon>Methanomada group</taxon>
        <taxon>Methanobacteria</taxon>
        <taxon>Methanobacteriales</taxon>
        <taxon>Methanobacteriaceae</taxon>
        <taxon>Methanobrevibacter</taxon>
    </lineage>
</organism>
<protein>
    <submittedName>
        <fullName evidence="1">Uncharacterized protein</fullName>
    </submittedName>
</protein>
<name>A0A1G5VBJ8_9EURY</name>
<dbReference type="RefSeq" id="WP_149731147.1">
    <property type="nucleotide sequence ID" value="NZ_FMXB01000003.1"/>
</dbReference>
<accession>A0A1G5VBJ8</accession>
<keyword evidence="2" id="KW-1185">Reference proteome</keyword>
<reference evidence="1 2" key="1">
    <citation type="submission" date="2016-10" db="EMBL/GenBank/DDBJ databases">
        <authorList>
            <person name="Varghese N."/>
            <person name="Submissions S."/>
        </authorList>
    </citation>
    <scope>NUCLEOTIDE SEQUENCE [LARGE SCALE GENOMIC DNA]</scope>
    <source>
        <strain evidence="1 2">DSM 16643</strain>
    </source>
</reference>
<evidence type="ECO:0000313" key="1">
    <source>
        <dbReference type="EMBL" id="SDA43210.1"/>
    </source>
</evidence>
<dbReference type="AlphaFoldDB" id="A0A1G5VBJ8"/>
<evidence type="ECO:0000313" key="2">
    <source>
        <dbReference type="Proteomes" id="UP000323439"/>
    </source>
</evidence>
<dbReference type="Proteomes" id="UP000323439">
    <property type="component" value="Unassembled WGS sequence"/>
</dbReference>
<sequence>MDYSDNLELEKRTIFDEFKLVGMKEGMEEGSLSVLNAFANDPEFPYDAEQLAERFGFTVDEILDWKAE</sequence>